<dbReference type="SUPFAM" id="SSF81923">
    <property type="entry name" value="Double Clp-N motif"/>
    <property type="match status" value="1"/>
</dbReference>
<dbReference type="Gene3D" id="3.40.630.30">
    <property type="match status" value="1"/>
</dbReference>
<evidence type="ECO:0000259" key="1">
    <source>
        <dbReference type="PROSITE" id="PS51186"/>
    </source>
</evidence>
<dbReference type="Gene3D" id="1.10.1780.10">
    <property type="entry name" value="Clp, N-terminal domain"/>
    <property type="match status" value="1"/>
</dbReference>
<dbReference type="Pfam" id="PF02861">
    <property type="entry name" value="Clp_N"/>
    <property type="match status" value="1"/>
</dbReference>
<reference evidence="3" key="1">
    <citation type="journal article" date="2019" name="Int. J. Syst. Evol. Microbiol.">
        <title>The Global Catalogue of Microorganisms (GCM) 10K type strain sequencing project: providing services to taxonomists for standard genome sequencing and annotation.</title>
        <authorList>
            <consortium name="The Broad Institute Genomics Platform"/>
            <consortium name="The Broad Institute Genome Sequencing Center for Infectious Disease"/>
            <person name="Wu L."/>
            <person name="Ma J."/>
        </authorList>
    </citation>
    <scope>NUCLEOTIDE SEQUENCE [LARGE SCALE GENOMIC DNA]</scope>
    <source>
        <strain evidence="3">CGMCC 1.12237</strain>
    </source>
</reference>
<name>A0ABW0LLH0_9BACI</name>
<dbReference type="EMBL" id="JBHSMC010000027">
    <property type="protein sequence ID" value="MFC5466518.1"/>
    <property type="molecule type" value="Genomic_DNA"/>
</dbReference>
<keyword evidence="2" id="KW-0808">Transferase</keyword>
<keyword evidence="2" id="KW-0012">Acyltransferase</keyword>
<dbReference type="Proteomes" id="UP001596147">
    <property type="component" value="Unassembled WGS sequence"/>
</dbReference>
<dbReference type="SUPFAM" id="SSF55729">
    <property type="entry name" value="Acyl-CoA N-acyltransferases (Nat)"/>
    <property type="match status" value="1"/>
</dbReference>
<proteinExistence type="predicted"/>
<evidence type="ECO:0000313" key="3">
    <source>
        <dbReference type="Proteomes" id="UP001596147"/>
    </source>
</evidence>
<dbReference type="CDD" id="cd04301">
    <property type="entry name" value="NAT_SF"/>
    <property type="match status" value="1"/>
</dbReference>
<dbReference type="Pfam" id="PF00583">
    <property type="entry name" value="Acetyltransf_1"/>
    <property type="match status" value="1"/>
</dbReference>
<dbReference type="InterPro" id="IPR000182">
    <property type="entry name" value="GNAT_dom"/>
</dbReference>
<organism evidence="2 3">
    <name type="scientific">Lederbergia graminis</name>
    <dbReference type="NCBI Taxonomy" id="735518"/>
    <lineage>
        <taxon>Bacteria</taxon>
        <taxon>Bacillati</taxon>
        <taxon>Bacillota</taxon>
        <taxon>Bacilli</taxon>
        <taxon>Bacillales</taxon>
        <taxon>Bacillaceae</taxon>
        <taxon>Lederbergia</taxon>
    </lineage>
</organism>
<dbReference type="RefSeq" id="WP_382354680.1">
    <property type="nucleotide sequence ID" value="NZ_JBHSMC010000027.1"/>
</dbReference>
<protein>
    <submittedName>
        <fullName evidence="2">GNAT family N-acetyltransferase</fullName>
        <ecNumber evidence="2">2.3.1.-</ecNumber>
    </submittedName>
</protein>
<comment type="caution">
    <text evidence="2">The sequence shown here is derived from an EMBL/GenBank/DDBJ whole genome shotgun (WGS) entry which is preliminary data.</text>
</comment>
<feature type="domain" description="N-acetyltransferase" evidence="1">
    <location>
        <begin position="154"/>
        <end position="274"/>
    </location>
</feature>
<dbReference type="EC" id="2.3.1.-" evidence="2"/>
<sequence length="274" mass="31375">MKNVLLTDRVQRIIRRAEQKAAAANAVVTPIHLLASCLLEKTGVLGEIFLKCDIDIQSWKQTLPSEHDSLQHPFVNTAITKEVLVVFNQSIQYMRKYNQIYLNEGHLLKAIMTTNVVDHFLTEENKEMILSLGTTSRDMITHLGSYTFPQMESPMIRRVTQEDFQALTSFVSSNFSHDWSETIKNGFLKEQPTIYIAVDEKEIVGFAAYDVYRNKKCYFGPMGVTKRRNRIGYQLLHHCLRDMKKIGYEYAIIGEAGPIEFYEKACNAVVIPAT</sequence>
<gene>
    <name evidence="2" type="ORF">ACFPM4_17485</name>
</gene>
<evidence type="ECO:0000313" key="2">
    <source>
        <dbReference type="EMBL" id="MFC5466518.1"/>
    </source>
</evidence>
<accession>A0ABW0LLH0</accession>
<dbReference type="InterPro" id="IPR036628">
    <property type="entry name" value="Clp_N_dom_sf"/>
</dbReference>
<dbReference type="InterPro" id="IPR016181">
    <property type="entry name" value="Acyl_CoA_acyltransferase"/>
</dbReference>
<dbReference type="GO" id="GO:0016746">
    <property type="term" value="F:acyltransferase activity"/>
    <property type="evidence" value="ECO:0007669"/>
    <property type="project" value="UniProtKB-KW"/>
</dbReference>
<dbReference type="PROSITE" id="PS51186">
    <property type="entry name" value="GNAT"/>
    <property type="match status" value="1"/>
</dbReference>
<dbReference type="InterPro" id="IPR004176">
    <property type="entry name" value="Clp_R_N"/>
</dbReference>
<keyword evidence="3" id="KW-1185">Reference proteome</keyword>